<dbReference type="InterPro" id="IPR016195">
    <property type="entry name" value="Pol/histidinol_Pase-like"/>
</dbReference>
<dbReference type="PANTHER" id="PTHR42924">
    <property type="entry name" value="EXONUCLEASE"/>
    <property type="match status" value="1"/>
</dbReference>
<dbReference type="PANTHER" id="PTHR42924:SF11">
    <property type="entry name" value="POLYMERASE_HISTIDINOL PHOSPHATASE N-TERMINAL DOMAIN-CONTAINING PROTEIN"/>
    <property type="match status" value="1"/>
</dbReference>
<sequence>MPSQAVGRRVVVPLAVVLVLAAAVRIPSLHLGARAEAQVLAAQGKWKWFRGNLHTHSLWSDGDDFLENIALWYREHGYHFLCFTDHNVLPRTERWIDLDLAKSGRKAYERLKRQFPEGLQERHNGERHEVRLRTFEEVRELVGRDDFLLLQGEEITDKFGKLPLHLNATNVQDLVPPMGGGSVVEVLQNNVDAVIAQRERSRQPILVHVNHPNFGWGITAEELMRIRGENFFEVYNGHPGVNNAGDRLHASTERQWDIILTRRIVELKLPLMYGLGTDDGHSYHRIPSRDSEPGRAWVMVLAAELTPEAIIAAMEAGRFYSSSGVTLSRVESSPEGLEIEIQPEPGVTYTTHFIGSRAGVSLDSEPVVDERGQVLPVTRRYSADVGAILASVDGPRAEYRFRGDELYVRARVDSSKLHPNPSKLGDLECAWVQPVLGPGAK</sequence>
<gene>
    <name evidence="1" type="ORF">ENS64_15495</name>
</gene>
<dbReference type="SUPFAM" id="SSF89550">
    <property type="entry name" value="PHP domain-like"/>
    <property type="match status" value="1"/>
</dbReference>
<dbReference type="GO" id="GO:0035312">
    <property type="term" value="F:5'-3' DNA exonuclease activity"/>
    <property type="evidence" value="ECO:0007669"/>
    <property type="project" value="TreeGrafter"/>
</dbReference>
<dbReference type="InterPro" id="IPR052018">
    <property type="entry name" value="PHP_domain"/>
</dbReference>
<protein>
    <recommendedName>
        <fullName evidence="2">Histidinol-phosphatase</fullName>
    </recommendedName>
</protein>
<evidence type="ECO:0000313" key="1">
    <source>
        <dbReference type="EMBL" id="HGT40647.1"/>
    </source>
</evidence>
<organism evidence="1">
    <name type="scientific">Schlesneria paludicola</name>
    <dbReference type="NCBI Taxonomy" id="360056"/>
    <lineage>
        <taxon>Bacteria</taxon>
        <taxon>Pseudomonadati</taxon>
        <taxon>Planctomycetota</taxon>
        <taxon>Planctomycetia</taxon>
        <taxon>Planctomycetales</taxon>
        <taxon>Planctomycetaceae</taxon>
        <taxon>Schlesneria</taxon>
    </lineage>
</organism>
<evidence type="ECO:0008006" key="2">
    <source>
        <dbReference type="Google" id="ProtNLM"/>
    </source>
</evidence>
<reference evidence="1" key="1">
    <citation type="journal article" date="2020" name="mSystems">
        <title>Genome- and Community-Level Interaction Insights into Carbon Utilization and Element Cycling Functions of Hydrothermarchaeota in Hydrothermal Sediment.</title>
        <authorList>
            <person name="Zhou Z."/>
            <person name="Liu Y."/>
            <person name="Xu W."/>
            <person name="Pan J."/>
            <person name="Luo Z.H."/>
            <person name="Li M."/>
        </authorList>
    </citation>
    <scope>NUCLEOTIDE SEQUENCE [LARGE SCALE GENOMIC DNA]</scope>
    <source>
        <strain evidence="1">SpSt-508</strain>
    </source>
</reference>
<name>A0A7C4QPZ7_9PLAN</name>
<dbReference type="AlphaFoldDB" id="A0A7C4QPZ7"/>
<comment type="caution">
    <text evidence="1">The sequence shown here is derived from an EMBL/GenBank/DDBJ whole genome shotgun (WGS) entry which is preliminary data.</text>
</comment>
<dbReference type="GO" id="GO:0004534">
    <property type="term" value="F:5'-3' RNA exonuclease activity"/>
    <property type="evidence" value="ECO:0007669"/>
    <property type="project" value="TreeGrafter"/>
</dbReference>
<dbReference type="Gene3D" id="3.20.20.140">
    <property type="entry name" value="Metal-dependent hydrolases"/>
    <property type="match status" value="1"/>
</dbReference>
<accession>A0A7C4QPZ7</accession>
<dbReference type="EMBL" id="DSVQ01000018">
    <property type="protein sequence ID" value="HGT40647.1"/>
    <property type="molecule type" value="Genomic_DNA"/>
</dbReference>
<proteinExistence type="predicted"/>